<dbReference type="Proteomes" id="UP001295684">
    <property type="component" value="Unassembled WGS sequence"/>
</dbReference>
<feature type="compositionally biased region" description="Basic and acidic residues" evidence="1">
    <location>
        <begin position="46"/>
        <end position="70"/>
    </location>
</feature>
<evidence type="ECO:0000256" key="1">
    <source>
        <dbReference type="SAM" id="MobiDB-lite"/>
    </source>
</evidence>
<dbReference type="AlphaFoldDB" id="A0AAD1XHF1"/>
<evidence type="ECO:0000313" key="2">
    <source>
        <dbReference type="EMBL" id="CAI2372730.1"/>
    </source>
</evidence>
<reference evidence="2" key="1">
    <citation type="submission" date="2023-07" db="EMBL/GenBank/DDBJ databases">
        <authorList>
            <consortium name="AG Swart"/>
            <person name="Singh M."/>
            <person name="Singh A."/>
            <person name="Seah K."/>
            <person name="Emmerich C."/>
        </authorList>
    </citation>
    <scope>NUCLEOTIDE SEQUENCE</scope>
    <source>
        <strain evidence="2">DP1</strain>
    </source>
</reference>
<feature type="region of interest" description="Disordered" evidence="1">
    <location>
        <begin position="1"/>
        <end position="211"/>
    </location>
</feature>
<proteinExistence type="predicted"/>
<feature type="compositionally biased region" description="Basic and acidic residues" evidence="1">
    <location>
        <begin position="123"/>
        <end position="137"/>
    </location>
</feature>
<protein>
    <submittedName>
        <fullName evidence="2">Uncharacterized protein</fullName>
    </submittedName>
</protein>
<name>A0AAD1XHF1_EUPCR</name>
<dbReference type="EMBL" id="CAMPGE010014031">
    <property type="protein sequence ID" value="CAI2372730.1"/>
    <property type="molecule type" value="Genomic_DNA"/>
</dbReference>
<comment type="caution">
    <text evidence="2">The sequence shown here is derived from an EMBL/GenBank/DDBJ whole genome shotgun (WGS) entry which is preliminary data.</text>
</comment>
<organism evidence="2 3">
    <name type="scientific">Euplotes crassus</name>
    <dbReference type="NCBI Taxonomy" id="5936"/>
    <lineage>
        <taxon>Eukaryota</taxon>
        <taxon>Sar</taxon>
        <taxon>Alveolata</taxon>
        <taxon>Ciliophora</taxon>
        <taxon>Intramacronucleata</taxon>
        <taxon>Spirotrichea</taxon>
        <taxon>Hypotrichia</taxon>
        <taxon>Euplotida</taxon>
        <taxon>Euplotidae</taxon>
        <taxon>Moneuplotes</taxon>
    </lineage>
</organism>
<feature type="compositionally biased region" description="Basic and acidic residues" evidence="1">
    <location>
        <begin position="158"/>
        <end position="211"/>
    </location>
</feature>
<feature type="compositionally biased region" description="Basic and acidic residues" evidence="1">
    <location>
        <begin position="87"/>
        <end position="98"/>
    </location>
</feature>
<evidence type="ECO:0000313" key="3">
    <source>
        <dbReference type="Proteomes" id="UP001295684"/>
    </source>
</evidence>
<feature type="compositionally biased region" description="Basic residues" evidence="1">
    <location>
        <begin position="1"/>
        <end position="11"/>
    </location>
</feature>
<accession>A0AAD1XHF1</accession>
<gene>
    <name evidence="2" type="ORF">ECRASSUSDP1_LOCUS14063</name>
</gene>
<feature type="compositionally biased region" description="Basic residues" evidence="1">
    <location>
        <begin position="22"/>
        <end position="45"/>
    </location>
</feature>
<keyword evidence="3" id="KW-1185">Reference proteome</keyword>
<sequence>MPVQKSKRSSLHKVDESNTRQPRIKKRKEKGRKKVKPSRKTKRKKTSEAPTRRETHATNDSADKIHEEKPSPCFGSPEPKKIRKKSSSRERKRLENLKQLEVIRNYIKPNQKKSSKPTPSSKAEPRPEAGSRSEATPRLEAATGPEATPVPEAAFKSSSEDTSKESADREESKKDVKDKPTTKENLDDLVKSEDQVKTEDPKQPFDLKLSDYDESQNKADAFILKMNGILDELQETREDTDDCATIASDLEESEALQTSRLIDEIMEIKLASDIFAKKGERKDFFKYLGEKLALSNGKIIKTSRDLEENSNASFCIIREKDYRVRVFLHKKATEDVKISFTIDKRGLS</sequence>